<evidence type="ECO:0000256" key="13">
    <source>
        <dbReference type="ARBA" id="ARBA00044502"/>
    </source>
</evidence>
<evidence type="ECO:0000256" key="17">
    <source>
        <dbReference type="SAM" id="SignalP"/>
    </source>
</evidence>
<dbReference type="Pfam" id="PF03443">
    <property type="entry name" value="AA9"/>
    <property type="match status" value="1"/>
</dbReference>
<dbReference type="EnsemblFungi" id="EJT78526">
    <property type="protein sequence ID" value="EJT78526"/>
    <property type="gene ID" value="GGTG_03626"/>
</dbReference>
<evidence type="ECO:0000256" key="14">
    <source>
        <dbReference type="ARBA" id="ARBA00045077"/>
    </source>
</evidence>
<reference evidence="21" key="1">
    <citation type="submission" date="2010-07" db="EMBL/GenBank/DDBJ databases">
        <title>The genome sequence of Gaeumannomyces graminis var. tritici strain R3-111a-1.</title>
        <authorList>
            <consortium name="The Broad Institute Genome Sequencing Platform"/>
            <person name="Ma L.-J."/>
            <person name="Dead R."/>
            <person name="Young S."/>
            <person name="Zeng Q."/>
            <person name="Koehrsen M."/>
            <person name="Alvarado L."/>
            <person name="Berlin A."/>
            <person name="Chapman S.B."/>
            <person name="Chen Z."/>
            <person name="Freedman E."/>
            <person name="Gellesch M."/>
            <person name="Goldberg J."/>
            <person name="Griggs A."/>
            <person name="Gujja S."/>
            <person name="Heilman E.R."/>
            <person name="Heiman D."/>
            <person name="Hepburn T."/>
            <person name="Howarth C."/>
            <person name="Jen D."/>
            <person name="Larson L."/>
            <person name="Mehta T."/>
            <person name="Neiman D."/>
            <person name="Pearson M."/>
            <person name="Roberts A."/>
            <person name="Saif S."/>
            <person name="Shea T."/>
            <person name="Shenoy N."/>
            <person name="Sisk P."/>
            <person name="Stolte C."/>
            <person name="Sykes S."/>
            <person name="Walk T."/>
            <person name="White J."/>
            <person name="Yandava C."/>
            <person name="Haas B."/>
            <person name="Nusbaum C."/>
            <person name="Birren B."/>
        </authorList>
    </citation>
    <scope>NUCLEOTIDE SEQUENCE [LARGE SCALE GENOMIC DNA]</scope>
    <source>
        <strain evidence="21">R3-111a-1</strain>
    </source>
</reference>
<dbReference type="STRING" id="644352.J3NQS0"/>
<evidence type="ECO:0000259" key="18">
    <source>
        <dbReference type="Pfam" id="PF03443"/>
    </source>
</evidence>
<evidence type="ECO:0000256" key="8">
    <source>
        <dbReference type="ARBA" id="ARBA00023008"/>
    </source>
</evidence>
<evidence type="ECO:0000313" key="19">
    <source>
        <dbReference type="EMBL" id="EJT78526.1"/>
    </source>
</evidence>
<feature type="domain" description="Auxiliary Activity family 9 catalytic" evidence="18">
    <location>
        <begin position="22"/>
        <end position="223"/>
    </location>
</feature>
<keyword evidence="8" id="KW-0186">Copper</keyword>
<dbReference type="VEuPathDB" id="FungiDB:GGTG_03626"/>
<gene>
    <name evidence="20" type="primary">20344084</name>
    <name evidence="19" type="ORF">GGTG_03626</name>
</gene>
<evidence type="ECO:0000256" key="10">
    <source>
        <dbReference type="ARBA" id="ARBA00023157"/>
    </source>
</evidence>
<dbReference type="GO" id="GO:0005576">
    <property type="term" value="C:extracellular region"/>
    <property type="evidence" value="ECO:0007669"/>
    <property type="project" value="UniProtKB-SubCell"/>
</dbReference>
<evidence type="ECO:0000313" key="20">
    <source>
        <dbReference type="EnsemblFungi" id="EJT78526"/>
    </source>
</evidence>
<dbReference type="Gene3D" id="2.70.50.70">
    <property type="match status" value="1"/>
</dbReference>
<dbReference type="EC" id="1.14.99.56" evidence="15"/>
<feature type="region of interest" description="Disordered" evidence="16">
    <location>
        <begin position="238"/>
        <end position="488"/>
    </location>
</feature>
<comment type="catalytic activity">
    <reaction evidence="14">
        <text>[(1-&gt;4)-beta-D-glucosyl]n+m + reduced acceptor + O2 = 4-dehydro-beta-D-glucosyl-[(1-&gt;4)-beta-D-glucosyl]n-1 + [(1-&gt;4)-beta-D-glucosyl]m + acceptor + H2O.</text>
        <dbReference type="EC" id="1.14.99.56"/>
    </reaction>
</comment>
<evidence type="ECO:0000256" key="15">
    <source>
        <dbReference type="ARBA" id="ARBA00047174"/>
    </source>
</evidence>
<feature type="compositionally biased region" description="Low complexity" evidence="16">
    <location>
        <begin position="467"/>
        <end position="480"/>
    </location>
</feature>
<dbReference type="CDD" id="cd21175">
    <property type="entry name" value="LPMO_AA9"/>
    <property type="match status" value="1"/>
</dbReference>
<organism evidence="19">
    <name type="scientific">Gaeumannomyces tritici (strain R3-111a-1)</name>
    <name type="common">Wheat and barley take-all root rot fungus</name>
    <name type="synonym">Gaeumannomyces graminis var. tritici</name>
    <dbReference type="NCBI Taxonomy" id="644352"/>
    <lineage>
        <taxon>Eukaryota</taxon>
        <taxon>Fungi</taxon>
        <taxon>Dikarya</taxon>
        <taxon>Ascomycota</taxon>
        <taxon>Pezizomycotina</taxon>
        <taxon>Sordariomycetes</taxon>
        <taxon>Sordariomycetidae</taxon>
        <taxon>Magnaporthales</taxon>
        <taxon>Magnaporthaceae</taxon>
        <taxon>Gaeumannomyces</taxon>
    </lineage>
</organism>
<dbReference type="GeneID" id="20344084"/>
<protein>
    <recommendedName>
        <fullName evidence="15">lytic cellulose monooxygenase (C4-dehydrogenating)</fullName>
        <ecNumber evidence="15">1.14.99.56</ecNumber>
    </recommendedName>
</protein>
<keyword evidence="6" id="KW-0136">Cellulose degradation</keyword>
<keyword evidence="12" id="KW-0624">Polysaccharide degradation</keyword>
<feature type="compositionally biased region" description="Acidic residues" evidence="16">
    <location>
        <begin position="398"/>
        <end position="408"/>
    </location>
</feature>
<evidence type="ECO:0000256" key="7">
    <source>
        <dbReference type="ARBA" id="ARBA00023002"/>
    </source>
</evidence>
<name>J3NQS0_GAET3</name>
<feature type="chain" id="PRO_5015094339" description="lytic cellulose monooxygenase (C4-dehydrogenating)" evidence="17">
    <location>
        <begin position="22"/>
        <end position="488"/>
    </location>
</feature>
<comment type="subcellular location">
    <subcellularLocation>
        <location evidence="2">Secreted</location>
    </subcellularLocation>
</comment>
<feature type="compositionally biased region" description="Low complexity" evidence="16">
    <location>
        <begin position="327"/>
        <end position="392"/>
    </location>
</feature>
<evidence type="ECO:0000256" key="9">
    <source>
        <dbReference type="ARBA" id="ARBA00023033"/>
    </source>
</evidence>
<dbReference type="EMBL" id="GL385396">
    <property type="protein sequence ID" value="EJT78526.1"/>
    <property type="molecule type" value="Genomic_DNA"/>
</dbReference>
<feature type="compositionally biased region" description="Low complexity" evidence="16">
    <location>
        <begin position="243"/>
        <end position="256"/>
    </location>
</feature>
<keyword evidence="5 17" id="KW-0732">Signal</keyword>
<keyword evidence="21" id="KW-1185">Reference proteome</keyword>
<feature type="compositionally biased region" description="Low complexity" evidence="16">
    <location>
        <begin position="267"/>
        <end position="286"/>
    </location>
</feature>
<feature type="compositionally biased region" description="Low complexity" evidence="16">
    <location>
        <begin position="438"/>
        <end position="455"/>
    </location>
</feature>
<keyword evidence="4" id="KW-0479">Metal-binding</keyword>
<dbReference type="AlphaFoldDB" id="J3NQS0"/>
<keyword evidence="3" id="KW-0964">Secreted</keyword>
<evidence type="ECO:0000313" key="21">
    <source>
        <dbReference type="Proteomes" id="UP000006039"/>
    </source>
</evidence>
<dbReference type="InterPro" id="IPR005103">
    <property type="entry name" value="AA9_LPMO"/>
</dbReference>
<evidence type="ECO:0000256" key="2">
    <source>
        <dbReference type="ARBA" id="ARBA00004613"/>
    </source>
</evidence>
<keyword evidence="7" id="KW-0560">Oxidoreductase</keyword>
<dbReference type="GO" id="GO:0030245">
    <property type="term" value="P:cellulose catabolic process"/>
    <property type="evidence" value="ECO:0007669"/>
    <property type="project" value="UniProtKB-KW"/>
</dbReference>
<proteinExistence type="inferred from homology"/>
<dbReference type="RefSeq" id="XP_009219671.1">
    <property type="nucleotide sequence ID" value="XM_009221407.1"/>
</dbReference>
<evidence type="ECO:0000256" key="6">
    <source>
        <dbReference type="ARBA" id="ARBA00023001"/>
    </source>
</evidence>
<dbReference type="PANTHER" id="PTHR33353:SF9">
    <property type="entry name" value="ENDOGLUCANASE II"/>
    <property type="match status" value="1"/>
</dbReference>
<keyword evidence="10" id="KW-1015">Disulfide bond</keyword>
<evidence type="ECO:0000256" key="12">
    <source>
        <dbReference type="ARBA" id="ARBA00023326"/>
    </source>
</evidence>
<evidence type="ECO:0000256" key="1">
    <source>
        <dbReference type="ARBA" id="ARBA00001973"/>
    </source>
</evidence>
<keyword evidence="11" id="KW-0119">Carbohydrate metabolism</keyword>
<reference evidence="20" key="4">
    <citation type="journal article" date="2015" name="G3 (Bethesda)">
        <title>Genome sequences of three phytopathogenic species of the Magnaporthaceae family of fungi.</title>
        <authorList>
            <person name="Okagaki L.H."/>
            <person name="Nunes C.C."/>
            <person name="Sailsbery J."/>
            <person name="Clay B."/>
            <person name="Brown D."/>
            <person name="John T."/>
            <person name="Oh Y."/>
            <person name="Young N."/>
            <person name="Fitzgerald M."/>
            <person name="Haas B.J."/>
            <person name="Zeng Q."/>
            <person name="Young S."/>
            <person name="Adiconis X."/>
            <person name="Fan L."/>
            <person name="Levin J.Z."/>
            <person name="Mitchell T.K."/>
            <person name="Okubara P.A."/>
            <person name="Farman M.L."/>
            <person name="Kohn L.M."/>
            <person name="Birren B."/>
            <person name="Ma L.-J."/>
            <person name="Dean R.A."/>
        </authorList>
    </citation>
    <scope>NUCLEOTIDE SEQUENCE</scope>
    <source>
        <strain evidence="20">R3-111a-1</strain>
    </source>
</reference>
<dbReference type="GO" id="GO:0046872">
    <property type="term" value="F:metal ion binding"/>
    <property type="evidence" value="ECO:0007669"/>
    <property type="project" value="UniProtKB-KW"/>
</dbReference>
<dbReference type="InterPro" id="IPR049892">
    <property type="entry name" value="AA9"/>
</dbReference>
<dbReference type="PANTHER" id="PTHR33353">
    <property type="entry name" value="PUTATIVE (AFU_ORTHOLOGUE AFUA_1G12560)-RELATED"/>
    <property type="match status" value="1"/>
</dbReference>
<dbReference type="eggNOG" id="ENOG502QRTW">
    <property type="taxonomic scope" value="Eukaryota"/>
</dbReference>
<evidence type="ECO:0000256" key="4">
    <source>
        <dbReference type="ARBA" id="ARBA00022723"/>
    </source>
</evidence>
<feature type="compositionally biased region" description="Low complexity" evidence="16">
    <location>
        <begin position="409"/>
        <end position="427"/>
    </location>
</feature>
<evidence type="ECO:0000256" key="3">
    <source>
        <dbReference type="ARBA" id="ARBA00022525"/>
    </source>
</evidence>
<feature type="signal peptide" evidence="17">
    <location>
        <begin position="1"/>
        <end position="21"/>
    </location>
</feature>
<accession>J3NQS0</accession>
<reference evidence="19" key="2">
    <citation type="submission" date="2010-07" db="EMBL/GenBank/DDBJ databases">
        <authorList>
            <consortium name="The Broad Institute Genome Sequencing Platform"/>
            <consortium name="Broad Institute Genome Sequencing Center for Infectious Disease"/>
            <person name="Ma L.-J."/>
            <person name="Dead R."/>
            <person name="Young S."/>
            <person name="Zeng Q."/>
            <person name="Koehrsen M."/>
            <person name="Alvarado L."/>
            <person name="Berlin A."/>
            <person name="Chapman S.B."/>
            <person name="Chen Z."/>
            <person name="Freedman E."/>
            <person name="Gellesch M."/>
            <person name="Goldberg J."/>
            <person name="Griggs A."/>
            <person name="Gujja S."/>
            <person name="Heilman E.R."/>
            <person name="Heiman D."/>
            <person name="Hepburn T."/>
            <person name="Howarth C."/>
            <person name="Jen D."/>
            <person name="Larson L."/>
            <person name="Mehta T."/>
            <person name="Neiman D."/>
            <person name="Pearson M."/>
            <person name="Roberts A."/>
            <person name="Saif S."/>
            <person name="Shea T."/>
            <person name="Shenoy N."/>
            <person name="Sisk P."/>
            <person name="Stolte C."/>
            <person name="Sykes S."/>
            <person name="Walk T."/>
            <person name="White J."/>
            <person name="Yandava C."/>
            <person name="Haas B."/>
            <person name="Nusbaum C."/>
            <person name="Birren B."/>
        </authorList>
    </citation>
    <scope>NUCLEOTIDE SEQUENCE</scope>
    <source>
        <strain evidence="19">R3-111a-1</strain>
    </source>
</reference>
<evidence type="ECO:0000256" key="5">
    <source>
        <dbReference type="ARBA" id="ARBA00022729"/>
    </source>
</evidence>
<dbReference type="HOGENOM" id="CLU_031730_0_0_1"/>
<dbReference type="OrthoDB" id="3238762at2759"/>
<evidence type="ECO:0000256" key="11">
    <source>
        <dbReference type="ARBA" id="ARBA00023277"/>
    </source>
</evidence>
<keyword evidence="9" id="KW-0503">Monooxygenase</keyword>
<reference evidence="19" key="3">
    <citation type="submission" date="2010-09" db="EMBL/GenBank/DDBJ databases">
        <title>Annotation of Gaeumannomyces graminis var. tritici R3-111a-1.</title>
        <authorList>
            <consortium name="The Broad Institute Genome Sequencing Platform"/>
            <person name="Ma L.-J."/>
            <person name="Dead R."/>
            <person name="Young S.K."/>
            <person name="Zeng Q."/>
            <person name="Gargeya S."/>
            <person name="Fitzgerald M."/>
            <person name="Haas B."/>
            <person name="Abouelleil A."/>
            <person name="Alvarado L."/>
            <person name="Arachchi H.M."/>
            <person name="Berlin A."/>
            <person name="Brown A."/>
            <person name="Chapman S.B."/>
            <person name="Chen Z."/>
            <person name="Dunbar C."/>
            <person name="Freedman E."/>
            <person name="Gearin G."/>
            <person name="Gellesch M."/>
            <person name="Goldberg J."/>
            <person name="Griggs A."/>
            <person name="Gujja S."/>
            <person name="Heiman D."/>
            <person name="Howarth C."/>
            <person name="Larson L."/>
            <person name="Lui A."/>
            <person name="MacDonald P.J.P."/>
            <person name="Mehta T."/>
            <person name="Montmayeur A."/>
            <person name="Murphy C."/>
            <person name="Neiman D."/>
            <person name="Pearson M."/>
            <person name="Priest M."/>
            <person name="Roberts A."/>
            <person name="Saif S."/>
            <person name="Shea T."/>
            <person name="Shenoy N."/>
            <person name="Sisk P."/>
            <person name="Stolte C."/>
            <person name="Sykes S."/>
            <person name="Yandava C."/>
            <person name="Wortman J."/>
            <person name="Nusbaum C."/>
            <person name="Birren B."/>
        </authorList>
    </citation>
    <scope>NUCLEOTIDE SEQUENCE</scope>
    <source>
        <strain evidence="19">R3-111a-1</strain>
    </source>
</reference>
<evidence type="ECO:0000256" key="16">
    <source>
        <dbReference type="SAM" id="MobiDB-lite"/>
    </source>
</evidence>
<comment type="similarity">
    <text evidence="13">Belongs to the polysaccharide monooxygenase AA9 family.</text>
</comment>
<feature type="compositionally biased region" description="Low complexity" evidence="16">
    <location>
        <begin position="297"/>
        <end position="317"/>
    </location>
</feature>
<comment type="cofactor">
    <cofactor evidence="1">
        <name>Cu(2+)</name>
        <dbReference type="ChEBI" id="CHEBI:29036"/>
    </cofactor>
</comment>
<reference evidence="20" key="5">
    <citation type="submission" date="2018-04" db="UniProtKB">
        <authorList>
            <consortium name="EnsemblFungi"/>
        </authorList>
    </citation>
    <scope>IDENTIFICATION</scope>
    <source>
        <strain evidence="20">R3-111a-1</strain>
    </source>
</reference>
<sequence>MKYSLSYALAAASALAPLAAAHATFQQLWVNGVDQDSKCARLPPSNSPVEDVSSNNMRCNANPAAAAGSCAVRAGDVVAVEMHQHNNRDCAQEAIGGNHYGPVMVYLSKVADAAKADGSSPFFKIFESGYFAGNKTWGNDLLNANCGRQNVVIPADITPGDYLLRAETVALHVAGSRGGAQFYMTCYQIRVTGSGSATPAGVPFPGAYSAADPGILVNIHNGLTSYTIPGPAVYSAGAGTGGSNSSAPAVSSTSMSGPGSVPTTFLTRTSSRAPATSTSSAPVSTALPDDDSCDGLPANSTVPAPAPAPTSTSLPGGAEDDEECDAEPGVSSTSAPAPSSTSAPGSGAGGEAEPVSSTASPAPTGAPAPGNGSGGASPAPTTTASSSKPAPTIKDVDNAEEEECDAEPEASSTAAAAAPTATSAPATGDDDECDAEPVSTSTSASASAAASTTVAPSGADDECDAEPTATTTSAPAPTGTDEAEECDT</sequence>
<dbReference type="GO" id="GO:0004497">
    <property type="term" value="F:monooxygenase activity"/>
    <property type="evidence" value="ECO:0007669"/>
    <property type="project" value="UniProtKB-KW"/>
</dbReference>
<dbReference type="Proteomes" id="UP000006039">
    <property type="component" value="Unassembled WGS sequence"/>
</dbReference>